<reference evidence="1 2" key="1">
    <citation type="journal article" date="2013" name="Genome Biol.">
        <title>Genome of Acanthamoeba castellanii highlights extensive lateral gene transfer and early evolution of tyrosine kinase signaling.</title>
        <authorList>
            <person name="Clarke M."/>
            <person name="Lohan A.J."/>
            <person name="Liu B."/>
            <person name="Lagkouvardos I."/>
            <person name="Roy S."/>
            <person name="Zafar N."/>
            <person name="Bertelli C."/>
            <person name="Schilde C."/>
            <person name="Kianianmomeni A."/>
            <person name="Burglin T.R."/>
            <person name="Frech C."/>
            <person name="Turcotte B."/>
            <person name="Kopec K.O."/>
            <person name="Synnott J.M."/>
            <person name="Choo C."/>
            <person name="Paponov I."/>
            <person name="Finkler A."/>
            <person name="Soon Heng Tan C."/>
            <person name="Hutchins A.P."/>
            <person name="Weinmeier T."/>
            <person name="Rattei T."/>
            <person name="Chu J.S."/>
            <person name="Gimenez G."/>
            <person name="Irimia M."/>
            <person name="Rigden D.J."/>
            <person name="Fitzpatrick D.A."/>
            <person name="Lorenzo-Morales J."/>
            <person name="Bateman A."/>
            <person name="Chiu C.H."/>
            <person name="Tang P."/>
            <person name="Hegemann P."/>
            <person name="Fromm H."/>
            <person name="Raoult D."/>
            <person name="Greub G."/>
            <person name="Miranda-Saavedra D."/>
            <person name="Chen N."/>
            <person name="Nash P."/>
            <person name="Ginger M.L."/>
            <person name="Horn M."/>
            <person name="Schaap P."/>
            <person name="Caler L."/>
            <person name="Loftus B."/>
        </authorList>
    </citation>
    <scope>NUCLEOTIDE SEQUENCE [LARGE SCALE GENOMIC DNA]</scope>
    <source>
        <strain evidence="1 2">Neff</strain>
    </source>
</reference>
<dbReference type="RefSeq" id="XP_004346624.1">
    <property type="nucleotide sequence ID" value="XM_004346574.1"/>
</dbReference>
<protein>
    <submittedName>
        <fullName evidence="1">Uncharacterized protein</fullName>
    </submittedName>
</protein>
<accession>L8H856</accession>
<organism evidence="1 2">
    <name type="scientific">Acanthamoeba castellanii (strain ATCC 30010 / Neff)</name>
    <dbReference type="NCBI Taxonomy" id="1257118"/>
    <lineage>
        <taxon>Eukaryota</taxon>
        <taxon>Amoebozoa</taxon>
        <taxon>Discosea</taxon>
        <taxon>Longamoebia</taxon>
        <taxon>Centramoebida</taxon>
        <taxon>Acanthamoebidae</taxon>
        <taxon>Acanthamoeba</taxon>
    </lineage>
</organism>
<dbReference type="OrthoDB" id="423221at2759"/>
<evidence type="ECO:0000313" key="1">
    <source>
        <dbReference type="EMBL" id="ELR21679.1"/>
    </source>
</evidence>
<evidence type="ECO:0000313" key="2">
    <source>
        <dbReference type="Proteomes" id="UP000011083"/>
    </source>
</evidence>
<dbReference type="KEGG" id="acan:ACA1_231260"/>
<dbReference type="GeneID" id="14922588"/>
<name>L8H856_ACACF</name>
<dbReference type="AlphaFoldDB" id="L8H856"/>
<dbReference type="EMBL" id="KB007901">
    <property type="protein sequence ID" value="ELR21679.1"/>
    <property type="molecule type" value="Genomic_DNA"/>
</dbReference>
<dbReference type="VEuPathDB" id="AmoebaDB:ACA1_231260"/>
<keyword evidence="2" id="KW-1185">Reference proteome</keyword>
<proteinExistence type="predicted"/>
<gene>
    <name evidence="1" type="ORF">ACA1_231260</name>
</gene>
<dbReference type="Proteomes" id="UP000011083">
    <property type="component" value="Unassembled WGS sequence"/>
</dbReference>
<sequence>MVKQSAVQAKVPIKNELNESQLNFFMNSSTSDKFQIQLLLCTSKADCMAIKWPLLIPDLSSIQEMNTLKAMSVFAHCSVPEIITALALTFDQLITTWKCQDNMEYFALLPLESMQPIKAVMDLSHLHLPSAVACGLNLNTWTSVTSSAMLKLDKDDHHHVLRCLMRAVPKCSFLYVVLLAKQKPFADIANPPVLVHGNGLVNNKQHQGALVVENWKQEAMKFVGTEGTWIVACPSTKALQEFINDPGSYIEDMHILIITYNALPQAWVCIPFFAQAIAKQLFLFSMCQVAQANLAVHVVWDELQNLKDGKTNCFQHAHHTIGLSGT</sequence>